<evidence type="ECO:0000256" key="3">
    <source>
        <dbReference type="ARBA" id="ARBA00022676"/>
    </source>
</evidence>
<evidence type="ECO:0000313" key="14">
    <source>
        <dbReference type="Proteomes" id="UP000635071"/>
    </source>
</evidence>
<evidence type="ECO:0000256" key="5">
    <source>
        <dbReference type="ARBA" id="ARBA00022960"/>
    </source>
</evidence>
<dbReference type="Pfam" id="PF03033">
    <property type="entry name" value="Glyco_transf_28"/>
    <property type="match status" value="1"/>
</dbReference>
<comment type="subcellular location">
    <subcellularLocation>
        <location evidence="10">Cell membrane</location>
        <topology evidence="10">Peripheral membrane protein</topology>
        <orientation evidence="10">Cytoplasmic side</orientation>
    </subcellularLocation>
</comment>
<reference evidence="13" key="1">
    <citation type="journal article" date="2014" name="Int. J. Syst. Evol. Microbiol.">
        <title>Complete genome sequence of Corynebacterium casei LMG S-19264T (=DSM 44701T), isolated from a smear-ripened cheese.</title>
        <authorList>
            <consortium name="US DOE Joint Genome Institute (JGI-PGF)"/>
            <person name="Walter F."/>
            <person name="Albersmeier A."/>
            <person name="Kalinowski J."/>
            <person name="Ruckert C."/>
        </authorList>
    </citation>
    <scope>NUCLEOTIDE SEQUENCE</scope>
    <source>
        <strain evidence="13">CGMCC 1.15519</strain>
    </source>
</reference>
<feature type="binding site" evidence="10">
    <location>
        <position position="295"/>
    </location>
    <ligand>
        <name>UDP-N-acetyl-alpha-D-glucosamine</name>
        <dbReference type="ChEBI" id="CHEBI:57705"/>
    </ligand>
</feature>
<dbReference type="EC" id="2.4.1.227" evidence="10"/>
<dbReference type="GO" id="GO:0009252">
    <property type="term" value="P:peptidoglycan biosynthetic process"/>
    <property type="evidence" value="ECO:0007669"/>
    <property type="project" value="UniProtKB-UniRule"/>
</dbReference>
<dbReference type="Pfam" id="PF04101">
    <property type="entry name" value="Glyco_tran_28_C"/>
    <property type="match status" value="1"/>
</dbReference>
<evidence type="ECO:0000259" key="11">
    <source>
        <dbReference type="Pfam" id="PF03033"/>
    </source>
</evidence>
<name>A0A916ZUF6_9SPHN</name>
<dbReference type="InterPro" id="IPR006009">
    <property type="entry name" value="GlcNAc_MurG"/>
</dbReference>
<dbReference type="PANTHER" id="PTHR21015:SF22">
    <property type="entry name" value="GLYCOSYLTRANSFERASE"/>
    <property type="match status" value="1"/>
</dbReference>
<protein>
    <recommendedName>
        <fullName evidence="10">UDP-N-acetylglucosamine--N-acetylmuramyl-(pentapeptide) pyrophosphoryl-undecaprenol N-acetylglucosamine transferase</fullName>
        <ecNumber evidence="10">2.4.1.227</ecNumber>
    </recommendedName>
    <alternativeName>
        <fullName evidence="10">Undecaprenyl-PP-MurNAc-pentapeptide-UDPGlcNAc GlcNAc transferase</fullName>
    </alternativeName>
</protein>
<keyword evidence="4 10" id="KW-0808">Transferase</keyword>
<keyword evidence="3 10" id="KW-0328">Glycosyltransferase</keyword>
<dbReference type="GO" id="GO:0005975">
    <property type="term" value="P:carbohydrate metabolic process"/>
    <property type="evidence" value="ECO:0007669"/>
    <property type="project" value="InterPro"/>
</dbReference>
<dbReference type="AlphaFoldDB" id="A0A916ZUF6"/>
<keyword evidence="8 10" id="KW-0131">Cell cycle</keyword>
<dbReference type="GO" id="GO:0071555">
    <property type="term" value="P:cell wall organization"/>
    <property type="evidence" value="ECO:0007669"/>
    <property type="project" value="UniProtKB-KW"/>
</dbReference>
<keyword evidence="6 10" id="KW-0573">Peptidoglycan synthesis</keyword>
<dbReference type="EMBL" id="BMJM01000006">
    <property type="protein sequence ID" value="GGE13799.1"/>
    <property type="molecule type" value="Genomic_DNA"/>
</dbReference>
<comment type="function">
    <text evidence="10">Cell wall formation. Catalyzes the transfer of a GlcNAc subunit on undecaprenyl-pyrophosphoryl-MurNAc-pentapeptide (lipid intermediate I) to form undecaprenyl-pyrophosphoryl-MurNAc-(pentapeptide)GlcNAc (lipid intermediate II).</text>
</comment>
<keyword evidence="9 10" id="KW-0961">Cell wall biogenesis/degradation</keyword>
<dbReference type="SUPFAM" id="SSF53756">
    <property type="entry name" value="UDP-Glycosyltransferase/glycogen phosphorylase"/>
    <property type="match status" value="1"/>
</dbReference>
<comment type="similarity">
    <text evidence="10">Belongs to the glycosyltransferase 28 family. MurG subfamily.</text>
</comment>
<evidence type="ECO:0000256" key="6">
    <source>
        <dbReference type="ARBA" id="ARBA00022984"/>
    </source>
</evidence>
<evidence type="ECO:0000313" key="13">
    <source>
        <dbReference type="EMBL" id="GGE13799.1"/>
    </source>
</evidence>
<feature type="binding site" evidence="10">
    <location>
        <position position="168"/>
    </location>
    <ligand>
        <name>UDP-N-acetyl-alpha-D-glucosamine</name>
        <dbReference type="ChEBI" id="CHEBI:57705"/>
    </ligand>
</feature>
<comment type="catalytic activity">
    <reaction evidence="10">
        <text>di-trans,octa-cis-undecaprenyl diphospho-N-acetyl-alpha-D-muramoyl-L-alanyl-D-glutamyl-meso-2,6-diaminopimeloyl-D-alanyl-D-alanine + UDP-N-acetyl-alpha-D-glucosamine = di-trans,octa-cis-undecaprenyl diphospho-[N-acetyl-alpha-D-glucosaminyl-(1-&gt;4)]-N-acetyl-alpha-D-muramoyl-L-alanyl-D-glutamyl-meso-2,6-diaminopimeloyl-D-alanyl-D-alanine + UDP + H(+)</text>
        <dbReference type="Rhea" id="RHEA:31227"/>
        <dbReference type="ChEBI" id="CHEBI:15378"/>
        <dbReference type="ChEBI" id="CHEBI:57705"/>
        <dbReference type="ChEBI" id="CHEBI:58223"/>
        <dbReference type="ChEBI" id="CHEBI:61387"/>
        <dbReference type="ChEBI" id="CHEBI:61388"/>
        <dbReference type="EC" id="2.4.1.227"/>
    </reaction>
</comment>
<keyword evidence="14" id="KW-1185">Reference proteome</keyword>
<gene>
    <name evidence="10 13" type="primary">murG</name>
    <name evidence="13" type="ORF">GCM10011529_20230</name>
</gene>
<keyword evidence="5 10" id="KW-0133">Cell shape</keyword>
<feature type="binding site" evidence="10">
    <location>
        <position position="125"/>
    </location>
    <ligand>
        <name>UDP-N-acetyl-alpha-D-glucosamine</name>
        <dbReference type="ChEBI" id="CHEBI:57705"/>
    </ligand>
</feature>
<keyword evidence="1 10" id="KW-1003">Cell membrane</keyword>
<dbReference type="NCBIfam" id="TIGR01133">
    <property type="entry name" value="murG"/>
    <property type="match status" value="1"/>
</dbReference>
<comment type="caution">
    <text evidence="13">The sequence shown here is derived from an EMBL/GenBank/DDBJ whole genome shotgun (WGS) entry which is preliminary data.</text>
</comment>
<accession>A0A916ZUF6</accession>
<keyword evidence="7 10" id="KW-0472">Membrane</keyword>
<keyword evidence="2 10" id="KW-0132">Cell division</keyword>
<dbReference type="RefSeq" id="WP_188762831.1">
    <property type="nucleotide sequence ID" value="NZ_BMJM01000006.1"/>
</dbReference>
<dbReference type="GO" id="GO:0005886">
    <property type="term" value="C:plasma membrane"/>
    <property type="evidence" value="ECO:0007669"/>
    <property type="project" value="UniProtKB-SubCell"/>
</dbReference>
<dbReference type="GO" id="GO:0050511">
    <property type="term" value="F:undecaprenyldiphospho-muramoylpentapeptide beta-N-acetylglucosaminyltransferase activity"/>
    <property type="evidence" value="ECO:0007669"/>
    <property type="project" value="UniProtKB-UniRule"/>
</dbReference>
<feature type="domain" description="Glycosyl transferase family 28 C-terminal" evidence="12">
    <location>
        <begin position="188"/>
        <end position="353"/>
    </location>
</feature>
<evidence type="ECO:0000256" key="7">
    <source>
        <dbReference type="ARBA" id="ARBA00023136"/>
    </source>
</evidence>
<dbReference type="CDD" id="cd03785">
    <property type="entry name" value="GT28_MurG"/>
    <property type="match status" value="1"/>
</dbReference>
<evidence type="ECO:0000256" key="8">
    <source>
        <dbReference type="ARBA" id="ARBA00023306"/>
    </source>
</evidence>
<sequence length="365" mass="37603">MTANRPYILAAGGTGGHMVPAHVLALELKARGHAVHLVTDTRGLRFPGLFEGVPRTVVDSGSPGRSGWKSAPGVALSIWRGRSAARKLFRDLKPRAVIGFGGYPALPSLLAAVSLKLPTLIHEQNAVLGRVNRFLAPRVRAIGTSYASVRRLIPGWAAKTTLTGNPVRAEIIAARAIAFDADAPRLLLLVTGGSQGAAILNTVVPAAVALLPETLRARLSVVHQGRDEDAAHIGETYRAAGVAAQTQAYFTDLPAQIAAAHIVVARSGASTVAELAVAGRPAILVPLPIATDDHQTDNAQGLAAAGGAIVIPQPRFNAEVVAQALTAWLSDPKALAAAAAGARSAGHPDAAARLADLVISTGYPS</sequence>
<feature type="domain" description="Glycosyltransferase family 28 N-terminal" evidence="11">
    <location>
        <begin position="8"/>
        <end position="142"/>
    </location>
</feature>
<comment type="caution">
    <text evidence="10">Lacks conserved residue(s) required for the propagation of feature annotation.</text>
</comment>
<evidence type="ECO:0000256" key="9">
    <source>
        <dbReference type="ARBA" id="ARBA00023316"/>
    </source>
</evidence>
<proteinExistence type="inferred from homology"/>
<organism evidence="13 14">
    <name type="scientific">Sandarakinorhabdus glacialis</name>
    <dbReference type="NCBI Taxonomy" id="1614636"/>
    <lineage>
        <taxon>Bacteria</taxon>
        <taxon>Pseudomonadati</taxon>
        <taxon>Pseudomonadota</taxon>
        <taxon>Alphaproteobacteria</taxon>
        <taxon>Sphingomonadales</taxon>
        <taxon>Sphingosinicellaceae</taxon>
        <taxon>Sandarakinorhabdus</taxon>
    </lineage>
</organism>
<comment type="pathway">
    <text evidence="10">Cell wall biogenesis; peptidoglycan biosynthesis.</text>
</comment>
<evidence type="ECO:0000256" key="2">
    <source>
        <dbReference type="ARBA" id="ARBA00022618"/>
    </source>
</evidence>
<dbReference type="HAMAP" id="MF_00033">
    <property type="entry name" value="MurG"/>
    <property type="match status" value="1"/>
</dbReference>
<feature type="binding site" evidence="10">
    <location>
        <position position="194"/>
    </location>
    <ligand>
        <name>UDP-N-acetyl-alpha-D-glucosamine</name>
        <dbReference type="ChEBI" id="CHEBI:57705"/>
    </ligand>
</feature>
<dbReference type="GO" id="GO:0008360">
    <property type="term" value="P:regulation of cell shape"/>
    <property type="evidence" value="ECO:0007669"/>
    <property type="project" value="UniProtKB-KW"/>
</dbReference>
<dbReference type="GO" id="GO:0051301">
    <property type="term" value="P:cell division"/>
    <property type="evidence" value="ECO:0007669"/>
    <property type="project" value="UniProtKB-KW"/>
</dbReference>
<dbReference type="InterPro" id="IPR004276">
    <property type="entry name" value="GlycoTrans_28_N"/>
</dbReference>
<dbReference type="Proteomes" id="UP000635071">
    <property type="component" value="Unassembled WGS sequence"/>
</dbReference>
<evidence type="ECO:0000259" key="12">
    <source>
        <dbReference type="Pfam" id="PF04101"/>
    </source>
</evidence>
<reference evidence="13" key="2">
    <citation type="submission" date="2020-09" db="EMBL/GenBank/DDBJ databases">
        <authorList>
            <person name="Sun Q."/>
            <person name="Zhou Y."/>
        </authorList>
    </citation>
    <scope>NUCLEOTIDE SEQUENCE</scope>
    <source>
        <strain evidence="13">CGMCC 1.15519</strain>
    </source>
</reference>
<evidence type="ECO:0000256" key="1">
    <source>
        <dbReference type="ARBA" id="ARBA00022475"/>
    </source>
</evidence>
<dbReference type="PANTHER" id="PTHR21015">
    <property type="entry name" value="UDP-N-ACETYLGLUCOSAMINE--N-ACETYLMURAMYL-(PENTAPEPTIDE) PYROPHOSPHORYL-UNDECAPRENOL N-ACETYLGLUCOSAMINE TRANSFERASE 1"/>
    <property type="match status" value="1"/>
</dbReference>
<dbReference type="Gene3D" id="3.40.50.2000">
    <property type="entry name" value="Glycogen Phosphorylase B"/>
    <property type="match status" value="2"/>
</dbReference>
<evidence type="ECO:0000256" key="4">
    <source>
        <dbReference type="ARBA" id="ARBA00022679"/>
    </source>
</evidence>
<dbReference type="InterPro" id="IPR007235">
    <property type="entry name" value="Glyco_trans_28_C"/>
</dbReference>
<evidence type="ECO:0000256" key="10">
    <source>
        <dbReference type="HAMAP-Rule" id="MF_00033"/>
    </source>
</evidence>
<feature type="binding site" evidence="10">
    <location>
        <begin position="14"/>
        <end position="16"/>
    </location>
    <ligand>
        <name>UDP-N-acetyl-alpha-D-glucosamine</name>
        <dbReference type="ChEBI" id="CHEBI:57705"/>
    </ligand>
</feature>